<gene>
    <name evidence="1" type="ORF">HPDFL43_04905</name>
</gene>
<name>A9D3X3_HOEPD</name>
<dbReference type="EMBL" id="ABIA03000002">
    <property type="protein sequence ID" value="EDQ33764.1"/>
    <property type="molecule type" value="Genomic_DNA"/>
</dbReference>
<organism evidence="1 2">
    <name type="scientific">Hoeflea phototrophica (strain DSM 17068 / NCIMB 14078 / DFL-43)</name>
    <dbReference type="NCBI Taxonomy" id="411684"/>
    <lineage>
        <taxon>Bacteria</taxon>
        <taxon>Pseudomonadati</taxon>
        <taxon>Pseudomonadota</taxon>
        <taxon>Alphaproteobacteria</taxon>
        <taxon>Hyphomicrobiales</taxon>
        <taxon>Rhizobiaceae</taxon>
        <taxon>Hoeflea</taxon>
    </lineage>
</organism>
<dbReference type="InterPro" id="IPR053745">
    <property type="entry name" value="Viral_Tail_Comp_sf"/>
</dbReference>
<protein>
    <recommendedName>
        <fullName evidence="3">DUF3168 domain-containing protein</fullName>
    </recommendedName>
</protein>
<accession>A9D3X3</accession>
<dbReference type="Gene3D" id="3.30.2000.30">
    <property type="match status" value="1"/>
</dbReference>
<reference evidence="1 2" key="2">
    <citation type="submission" date="2012-06" db="EMBL/GenBank/DDBJ databases">
        <authorList>
            <person name="Fiebig A."/>
        </authorList>
    </citation>
    <scope>NUCLEOTIDE SEQUENCE [LARGE SCALE GENOMIC DNA]</scope>
    <source>
        <strain evidence="1 2">DFL-43</strain>
    </source>
</reference>
<dbReference type="InterPro" id="IPR021508">
    <property type="entry name" value="Gp17-like"/>
</dbReference>
<evidence type="ECO:0000313" key="1">
    <source>
        <dbReference type="EMBL" id="EDQ33764.1"/>
    </source>
</evidence>
<dbReference type="Proteomes" id="UP000004291">
    <property type="component" value="Chromosome"/>
</dbReference>
<dbReference type="HOGENOM" id="CLU_126531_0_1_5"/>
<evidence type="ECO:0000313" key="2">
    <source>
        <dbReference type="Proteomes" id="UP000004291"/>
    </source>
</evidence>
<dbReference type="Pfam" id="PF11367">
    <property type="entry name" value="Tail_completion_gp17"/>
    <property type="match status" value="1"/>
</dbReference>
<comment type="caution">
    <text evidence="1">The sequence shown here is derived from an EMBL/GenBank/DDBJ whole genome shotgun (WGS) entry which is preliminary data.</text>
</comment>
<dbReference type="AlphaFoldDB" id="A9D3X3"/>
<sequence>MSTNQLQKAVVERLSADPAILAITGTGRIFDRRITRAEPPYLVFGEAVARDFSTGDDEGGGTEHRFEIEAWTKQNGRKQAVELADAVRAALHDRDLALEGATLINLRHERTLSRRAPRSGLHLARLRFRAVTEP</sequence>
<dbReference type="RefSeq" id="WP_007196770.1">
    <property type="nucleotide sequence ID" value="NZ_CM002917.1"/>
</dbReference>
<dbReference type="OrthoDB" id="7630456at2"/>
<keyword evidence="2" id="KW-1185">Reference proteome</keyword>
<evidence type="ECO:0008006" key="3">
    <source>
        <dbReference type="Google" id="ProtNLM"/>
    </source>
</evidence>
<reference evidence="1 2" key="1">
    <citation type="submission" date="2007-10" db="EMBL/GenBank/DDBJ databases">
        <authorList>
            <person name="Wagner-Dobler I."/>
            <person name="Ferriera S."/>
            <person name="Johnson J."/>
            <person name="Kravitz S."/>
            <person name="Beeson K."/>
            <person name="Sutton G."/>
            <person name="Rogers Y.-H."/>
            <person name="Friedman R."/>
            <person name="Frazier M."/>
            <person name="Venter J.C."/>
        </authorList>
    </citation>
    <scope>NUCLEOTIDE SEQUENCE [LARGE SCALE GENOMIC DNA]</scope>
    <source>
        <strain evidence="1 2">DFL-43</strain>
    </source>
</reference>
<dbReference type="STRING" id="411684.HPDFL43_04905"/>
<proteinExistence type="predicted"/>